<dbReference type="EC" id="2.3.1.225" evidence="7"/>
<name>A0A0T6BEL1_9SCAR</name>
<organism evidence="9 10">
    <name type="scientific">Oryctes borbonicus</name>
    <dbReference type="NCBI Taxonomy" id="1629725"/>
    <lineage>
        <taxon>Eukaryota</taxon>
        <taxon>Metazoa</taxon>
        <taxon>Ecdysozoa</taxon>
        <taxon>Arthropoda</taxon>
        <taxon>Hexapoda</taxon>
        <taxon>Insecta</taxon>
        <taxon>Pterygota</taxon>
        <taxon>Neoptera</taxon>
        <taxon>Endopterygota</taxon>
        <taxon>Coleoptera</taxon>
        <taxon>Polyphaga</taxon>
        <taxon>Scarabaeiformia</taxon>
        <taxon>Scarabaeidae</taxon>
        <taxon>Dynastinae</taxon>
        <taxon>Oryctes</taxon>
    </lineage>
</organism>
<dbReference type="Proteomes" id="UP000051574">
    <property type="component" value="Unassembled WGS sequence"/>
</dbReference>
<evidence type="ECO:0000313" key="10">
    <source>
        <dbReference type="Proteomes" id="UP000051574"/>
    </source>
</evidence>
<comment type="domain">
    <text evidence="7">The DHHC domain is required for palmitoyltransferase activity.</text>
</comment>
<keyword evidence="5 7" id="KW-0472">Membrane</keyword>
<gene>
    <name evidence="9" type="ORF">AMK59_2134</name>
</gene>
<sequence>MFSCLSTKVKFRDKYMPKTWYDTFVCLFIIIIIPTVFWFEIFVVLNQFYDETSVWRYIHFYAGLFILINICTNYFATITIDTSVKGLILKPQDMWKLCSVCETLVPPRSYHCNICNICILRRDHHCVFSGCCIGLNNYRYFFYFMFYMFIATVYSSYFNIFFIYSTMNFNSWFSYINIVFPLAMLLINFDMHQLYLFLTLIVFVGMIFTGVLLYFHTNLLLKGQVTYESKHNINKYNLGKIENIKQIFGMHWKDTWISPFVISPLPTDGQLFPVRIKDM</sequence>
<dbReference type="GO" id="GO:0019706">
    <property type="term" value="F:protein-cysteine S-palmitoyltransferase activity"/>
    <property type="evidence" value="ECO:0007669"/>
    <property type="project" value="UniProtKB-EC"/>
</dbReference>
<accession>A0A0T6BEL1</accession>
<evidence type="ECO:0000256" key="6">
    <source>
        <dbReference type="ARBA" id="ARBA00023315"/>
    </source>
</evidence>
<comment type="similarity">
    <text evidence="7">Belongs to the DHHC palmitoyltransferase family.</text>
</comment>
<dbReference type="GO" id="GO:0016020">
    <property type="term" value="C:membrane"/>
    <property type="evidence" value="ECO:0007669"/>
    <property type="project" value="UniProtKB-SubCell"/>
</dbReference>
<evidence type="ECO:0000313" key="9">
    <source>
        <dbReference type="EMBL" id="KRT85759.1"/>
    </source>
</evidence>
<comment type="caution">
    <text evidence="9">The sequence shown here is derived from an EMBL/GenBank/DDBJ whole genome shotgun (WGS) entry which is preliminary data.</text>
</comment>
<evidence type="ECO:0000256" key="4">
    <source>
        <dbReference type="ARBA" id="ARBA00022989"/>
    </source>
</evidence>
<dbReference type="OrthoDB" id="302728at2759"/>
<evidence type="ECO:0000256" key="2">
    <source>
        <dbReference type="ARBA" id="ARBA00022679"/>
    </source>
</evidence>
<keyword evidence="2 7" id="KW-0808">Transferase</keyword>
<comment type="catalytic activity">
    <reaction evidence="7">
        <text>L-cysteinyl-[protein] + hexadecanoyl-CoA = S-hexadecanoyl-L-cysteinyl-[protein] + CoA</text>
        <dbReference type="Rhea" id="RHEA:36683"/>
        <dbReference type="Rhea" id="RHEA-COMP:10131"/>
        <dbReference type="Rhea" id="RHEA-COMP:11032"/>
        <dbReference type="ChEBI" id="CHEBI:29950"/>
        <dbReference type="ChEBI" id="CHEBI:57287"/>
        <dbReference type="ChEBI" id="CHEBI:57379"/>
        <dbReference type="ChEBI" id="CHEBI:74151"/>
        <dbReference type="EC" id="2.3.1.225"/>
    </reaction>
</comment>
<dbReference type="AlphaFoldDB" id="A0A0T6BEL1"/>
<feature type="transmembrane region" description="Helical" evidence="7">
    <location>
        <begin position="140"/>
        <end position="163"/>
    </location>
</feature>
<feature type="transmembrane region" description="Helical" evidence="7">
    <location>
        <begin position="169"/>
        <end position="187"/>
    </location>
</feature>
<dbReference type="Pfam" id="PF01529">
    <property type="entry name" value="DHHC"/>
    <property type="match status" value="1"/>
</dbReference>
<reference evidence="9 10" key="1">
    <citation type="submission" date="2015-09" db="EMBL/GenBank/DDBJ databases">
        <title>Draft genome of the scarab beetle Oryctes borbonicus.</title>
        <authorList>
            <person name="Meyer J.M."/>
            <person name="Markov G.V."/>
            <person name="Baskaran P."/>
            <person name="Herrmann M."/>
            <person name="Sommer R.J."/>
            <person name="Roedelsperger C."/>
        </authorList>
    </citation>
    <scope>NUCLEOTIDE SEQUENCE [LARGE SCALE GENOMIC DNA]</scope>
    <source>
        <strain evidence="9">OB123</strain>
        <tissue evidence="9">Whole animal</tissue>
    </source>
</reference>
<keyword evidence="6 7" id="KW-0012">Acyltransferase</keyword>
<evidence type="ECO:0000256" key="1">
    <source>
        <dbReference type="ARBA" id="ARBA00004141"/>
    </source>
</evidence>
<evidence type="ECO:0000256" key="3">
    <source>
        <dbReference type="ARBA" id="ARBA00022692"/>
    </source>
</evidence>
<feature type="transmembrane region" description="Helical" evidence="7">
    <location>
        <begin position="194"/>
        <end position="215"/>
    </location>
</feature>
<keyword evidence="4 7" id="KW-1133">Transmembrane helix</keyword>
<feature type="transmembrane region" description="Helical" evidence="7">
    <location>
        <begin position="20"/>
        <end position="45"/>
    </location>
</feature>
<evidence type="ECO:0000256" key="5">
    <source>
        <dbReference type="ARBA" id="ARBA00023136"/>
    </source>
</evidence>
<dbReference type="PROSITE" id="PS50216">
    <property type="entry name" value="DHHC"/>
    <property type="match status" value="1"/>
</dbReference>
<proteinExistence type="inferred from homology"/>
<keyword evidence="3 7" id="KW-0812">Transmembrane</keyword>
<evidence type="ECO:0000256" key="7">
    <source>
        <dbReference type="RuleBase" id="RU079119"/>
    </source>
</evidence>
<feature type="domain" description="Palmitoyltransferase DHHC" evidence="8">
    <location>
        <begin position="95"/>
        <end position="230"/>
    </location>
</feature>
<dbReference type="PANTHER" id="PTHR12246">
    <property type="entry name" value="PALMITOYLTRANSFERASE ZDHHC16"/>
    <property type="match status" value="1"/>
</dbReference>
<comment type="subcellular location">
    <subcellularLocation>
        <location evidence="1">Membrane</location>
        <topology evidence="1">Multi-pass membrane protein</topology>
    </subcellularLocation>
</comment>
<evidence type="ECO:0000259" key="8">
    <source>
        <dbReference type="Pfam" id="PF01529"/>
    </source>
</evidence>
<dbReference type="InterPro" id="IPR039859">
    <property type="entry name" value="PFA4/ZDH16/20/ERF2-like"/>
</dbReference>
<dbReference type="InterPro" id="IPR001594">
    <property type="entry name" value="Palmitoyltrfase_DHHC"/>
</dbReference>
<dbReference type="EMBL" id="LJIG01001181">
    <property type="protein sequence ID" value="KRT85759.1"/>
    <property type="molecule type" value="Genomic_DNA"/>
</dbReference>
<feature type="transmembrane region" description="Helical" evidence="7">
    <location>
        <begin position="57"/>
        <end position="76"/>
    </location>
</feature>
<protein>
    <recommendedName>
        <fullName evidence="7">Palmitoyltransferase</fullName>
        <ecNumber evidence="7">2.3.1.225</ecNumber>
    </recommendedName>
</protein>
<keyword evidence="10" id="KW-1185">Reference proteome</keyword>